<dbReference type="SUPFAM" id="SSF159888">
    <property type="entry name" value="YdhG-like"/>
    <property type="match status" value="2"/>
</dbReference>
<feature type="domain" description="YdhG-like" evidence="1">
    <location>
        <begin position="133"/>
        <end position="225"/>
    </location>
</feature>
<dbReference type="Pfam" id="PF13376">
    <property type="entry name" value="OmdA"/>
    <property type="match status" value="1"/>
</dbReference>
<dbReference type="InterPro" id="IPR014922">
    <property type="entry name" value="YdhG-like"/>
</dbReference>
<protein>
    <submittedName>
        <fullName evidence="2">DUF1801 domain-containing protein</fullName>
    </submittedName>
</protein>
<proteinExistence type="predicted"/>
<dbReference type="Pfam" id="PF08818">
    <property type="entry name" value="DUF1801"/>
    <property type="match status" value="2"/>
</dbReference>
<evidence type="ECO:0000313" key="3">
    <source>
        <dbReference type="Proteomes" id="UP001163328"/>
    </source>
</evidence>
<dbReference type="Proteomes" id="UP001163328">
    <property type="component" value="Chromosome"/>
</dbReference>
<dbReference type="Gene3D" id="3.90.1150.200">
    <property type="match status" value="2"/>
</dbReference>
<dbReference type="EMBL" id="CP081495">
    <property type="protein sequence ID" value="UYW00364.1"/>
    <property type="molecule type" value="Genomic_DNA"/>
</dbReference>
<name>A0ABY6LVK8_9FLAO</name>
<reference evidence="2" key="1">
    <citation type="submission" date="2021-08" db="EMBL/GenBank/DDBJ databases">
        <title>Flavobacterium sp. strain CC-SYL302.</title>
        <authorList>
            <person name="Lin S.-Y."/>
            <person name="Lee T.-H."/>
            <person name="Young C.-C."/>
        </authorList>
    </citation>
    <scope>NUCLEOTIDE SEQUENCE</scope>
    <source>
        <strain evidence="2">CC-SYL302</strain>
    </source>
</reference>
<dbReference type="RefSeq" id="WP_264432033.1">
    <property type="nucleotide sequence ID" value="NZ_CP081495.1"/>
</dbReference>
<gene>
    <name evidence="2" type="ORF">K5I29_07230</name>
</gene>
<evidence type="ECO:0000259" key="1">
    <source>
        <dbReference type="Pfam" id="PF08818"/>
    </source>
</evidence>
<accession>A0ABY6LVK8</accession>
<keyword evidence="3" id="KW-1185">Reference proteome</keyword>
<sequence>MTAVQNISDYIAQLDAEHQAAAQNLHNFILAHAPAQTQATISYKIPTYKYNGNLLHFAFAKKHIGLYPGPEAIAHFTNQLHAYKQTKGAIQIPYNQPFPFSLLADILAYNIDLLADKKGPSWHNYRANWQEANEVMEQIVVQLPLQKTFKWGTDVYTFQDKNVVAWGGFKNFFAIWFYNGVFLTDPLQVLVNANEAQTKALRQWRFTSDQKLPEAAIKNYIQEAIETVKQGKVVAPAKTVAPTLTGYLAEQVNQNSELKKAFDALTPGKQNEYIAYIEEAKQEKTKASRYTKIVPLILAGQGLNDKYKK</sequence>
<organism evidence="2 3">
    <name type="scientific">Flavobacterium agricola</name>
    <dbReference type="NCBI Taxonomy" id="2870839"/>
    <lineage>
        <taxon>Bacteria</taxon>
        <taxon>Pseudomonadati</taxon>
        <taxon>Bacteroidota</taxon>
        <taxon>Flavobacteriia</taxon>
        <taxon>Flavobacteriales</taxon>
        <taxon>Flavobacteriaceae</taxon>
        <taxon>Flavobacterium</taxon>
    </lineage>
</organism>
<feature type="domain" description="YdhG-like" evidence="1">
    <location>
        <begin position="18"/>
        <end position="110"/>
    </location>
</feature>
<evidence type="ECO:0000313" key="2">
    <source>
        <dbReference type="EMBL" id="UYW00364.1"/>
    </source>
</evidence>